<evidence type="ECO:0000313" key="2">
    <source>
        <dbReference type="EMBL" id="MPC82847.1"/>
    </source>
</evidence>
<reference evidence="2 3" key="1">
    <citation type="submission" date="2019-05" db="EMBL/GenBank/DDBJ databases">
        <title>Another draft genome of Portunus trituberculatus and its Hox gene families provides insights of decapod evolution.</title>
        <authorList>
            <person name="Jeong J.-H."/>
            <person name="Song I."/>
            <person name="Kim S."/>
            <person name="Choi T."/>
            <person name="Kim D."/>
            <person name="Ryu S."/>
            <person name="Kim W."/>
        </authorList>
    </citation>
    <scope>NUCLEOTIDE SEQUENCE [LARGE SCALE GENOMIC DNA]</scope>
    <source>
        <tissue evidence="2">Muscle</tissue>
    </source>
</reference>
<evidence type="ECO:0000259" key="1">
    <source>
        <dbReference type="PROSITE" id="PS00028"/>
    </source>
</evidence>
<dbReference type="AlphaFoldDB" id="A0A5B7IMC5"/>
<gene>
    <name evidence="2" type="primary">ZNF622_1</name>
    <name evidence="2" type="ORF">E2C01_077533</name>
</gene>
<dbReference type="GO" id="GO:0030687">
    <property type="term" value="C:preribosome, large subunit precursor"/>
    <property type="evidence" value="ECO:0007669"/>
    <property type="project" value="TreeGrafter"/>
</dbReference>
<dbReference type="GO" id="GO:0042273">
    <property type="term" value="P:ribosomal large subunit biogenesis"/>
    <property type="evidence" value="ECO:0007669"/>
    <property type="project" value="TreeGrafter"/>
</dbReference>
<dbReference type="EMBL" id="VSRR010060907">
    <property type="protein sequence ID" value="MPC82847.1"/>
    <property type="molecule type" value="Genomic_DNA"/>
</dbReference>
<dbReference type="InterPro" id="IPR013087">
    <property type="entry name" value="Znf_C2H2_type"/>
</dbReference>
<organism evidence="2 3">
    <name type="scientific">Portunus trituberculatus</name>
    <name type="common">Swimming crab</name>
    <name type="synonym">Neptunus trituberculatus</name>
    <dbReference type="NCBI Taxonomy" id="210409"/>
    <lineage>
        <taxon>Eukaryota</taxon>
        <taxon>Metazoa</taxon>
        <taxon>Ecdysozoa</taxon>
        <taxon>Arthropoda</taxon>
        <taxon>Crustacea</taxon>
        <taxon>Multicrustacea</taxon>
        <taxon>Malacostraca</taxon>
        <taxon>Eumalacostraca</taxon>
        <taxon>Eucarida</taxon>
        <taxon>Decapoda</taxon>
        <taxon>Pleocyemata</taxon>
        <taxon>Brachyura</taxon>
        <taxon>Eubrachyura</taxon>
        <taxon>Portunoidea</taxon>
        <taxon>Portunidae</taxon>
        <taxon>Portuninae</taxon>
        <taxon>Portunus</taxon>
    </lineage>
</organism>
<dbReference type="PROSITE" id="PS00028">
    <property type="entry name" value="ZINC_FINGER_C2H2_1"/>
    <property type="match status" value="1"/>
</dbReference>
<dbReference type="InterPro" id="IPR040025">
    <property type="entry name" value="Znf622/Rei1/Reh1"/>
</dbReference>
<sequence length="80" mass="9394">MASFTCLTCHVAFAEADGQRDHFRSDWHRYNLMRKVAELPPVSRETYNERVGQQQQQQQQQAGKVCGFFYCAYLSFKILK</sequence>
<dbReference type="PANTHER" id="PTHR13182">
    <property type="entry name" value="ZINC FINGER PROTEIN 622"/>
    <property type="match status" value="1"/>
</dbReference>
<proteinExistence type="predicted"/>
<keyword evidence="3" id="KW-1185">Reference proteome</keyword>
<dbReference type="Proteomes" id="UP000324222">
    <property type="component" value="Unassembled WGS sequence"/>
</dbReference>
<feature type="domain" description="C2H2-type" evidence="1">
    <location>
        <begin position="6"/>
        <end position="28"/>
    </location>
</feature>
<comment type="caution">
    <text evidence="2">The sequence shown here is derived from an EMBL/GenBank/DDBJ whole genome shotgun (WGS) entry which is preliminary data.</text>
</comment>
<dbReference type="OrthoDB" id="19329at2759"/>
<name>A0A5B7IMC5_PORTR</name>
<dbReference type="PANTHER" id="PTHR13182:SF8">
    <property type="entry name" value="CYTOPLASMIC 60S SUBUNIT BIOGENESIS FACTOR ZNF622"/>
    <property type="match status" value="1"/>
</dbReference>
<evidence type="ECO:0000313" key="3">
    <source>
        <dbReference type="Proteomes" id="UP000324222"/>
    </source>
</evidence>
<protein>
    <submittedName>
        <fullName evidence="2">Zinc finger protein 622</fullName>
    </submittedName>
</protein>
<accession>A0A5B7IMC5</accession>